<dbReference type="InterPro" id="IPR017438">
    <property type="entry name" value="ATP-NAD_kinase_N"/>
</dbReference>
<dbReference type="InterPro" id="IPR050187">
    <property type="entry name" value="Lipid_Phosphate_FormReg"/>
</dbReference>
<dbReference type="InterPro" id="IPR001206">
    <property type="entry name" value="Diacylglycerol_kinase_cat_dom"/>
</dbReference>
<evidence type="ECO:0000313" key="7">
    <source>
        <dbReference type="Proteomes" id="UP000647587"/>
    </source>
</evidence>
<evidence type="ECO:0000256" key="2">
    <source>
        <dbReference type="ARBA" id="ARBA00022741"/>
    </source>
</evidence>
<dbReference type="Gene3D" id="3.40.50.10330">
    <property type="entry name" value="Probable inorganic polyphosphate/atp-NAD kinase, domain 1"/>
    <property type="match status" value="1"/>
</dbReference>
<keyword evidence="2" id="KW-0547">Nucleotide-binding</keyword>
<organism evidence="6 7">
    <name type="scientific">Deinococcus malanensis</name>
    <dbReference type="NCBI Taxonomy" id="1706855"/>
    <lineage>
        <taxon>Bacteria</taxon>
        <taxon>Thermotogati</taxon>
        <taxon>Deinococcota</taxon>
        <taxon>Deinococci</taxon>
        <taxon>Deinococcales</taxon>
        <taxon>Deinococcaceae</taxon>
        <taxon>Deinococcus</taxon>
    </lineage>
</organism>
<dbReference type="SUPFAM" id="SSF111331">
    <property type="entry name" value="NAD kinase/diacylglycerol kinase-like"/>
    <property type="match status" value="1"/>
</dbReference>
<dbReference type="PANTHER" id="PTHR12358">
    <property type="entry name" value="SPHINGOSINE KINASE"/>
    <property type="match status" value="1"/>
</dbReference>
<evidence type="ECO:0000256" key="1">
    <source>
        <dbReference type="ARBA" id="ARBA00022679"/>
    </source>
</evidence>
<evidence type="ECO:0000256" key="4">
    <source>
        <dbReference type="ARBA" id="ARBA00022840"/>
    </source>
</evidence>
<proteinExistence type="predicted"/>
<comment type="caution">
    <text evidence="6">The sequence shown here is derived from an EMBL/GenBank/DDBJ whole genome shotgun (WGS) entry which is preliminary data.</text>
</comment>
<dbReference type="Gene3D" id="2.60.200.40">
    <property type="match status" value="1"/>
</dbReference>
<evidence type="ECO:0000256" key="3">
    <source>
        <dbReference type="ARBA" id="ARBA00022777"/>
    </source>
</evidence>
<dbReference type="InterPro" id="IPR045540">
    <property type="entry name" value="YegS/DAGK_C"/>
</dbReference>
<dbReference type="Pfam" id="PF00781">
    <property type="entry name" value="DAGK_cat"/>
    <property type="match status" value="1"/>
</dbReference>
<name>A0ABQ2EVK3_9DEIO</name>
<keyword evidence="3 6" id="KW-0418">Kinase</keyword>
<evidence type="ECO:0000313" key="6">
    <source>
        <dbReference type="EMBL" id="GGK27012.1"/>
    </source>
</evidence>
<dbReference type="Proteomes" id="UP000647587">
    <property type="component" value="Unassembled WGS sequence"/>
</dbReference>
<dbReference type="PROSITE" id="PS50146">
    <property type="entry name" value="DAGK"/>
    <property type="match status" value="1"/>
</dbReference>
<dbReference type="PANTHER" id="PTHR12358:SF54">
    <property type="entry name" value="SPHINGOSINE KINASE RELATED PROTEIN"/>
    <property type="match status" value="1"/>
</dbReference>
<protein>
    <submittedName>
        <fullName evidence="6">Diacylglycerol kinase</fullName>
    </submittedName>
</protein>
<keyword evidence="4" id="KW-0067">ATP-binding</keyword>
<dbReference type="Pfam" id="PF19279">
    <property type="entry name" value="YegS_C"/>
    <property type="match status" value="1"/>
</dbReference>
<dbReference type="InterPro" id="IPR016064">
    <property type="entry name" value="NAD/diacylglycerol_kinase_sf"/>
</dbReference>
<feature type="domain" description="DAGKc" evidence="5">
    <location>
        <begin position="108"/>
        <end position="198"/>
    </location>
</feature>
<evidence type="ECO:0000259" key="5">
    <source>
        <dbReference type="PROSITE" id="PS50146"/>
    </source>
</evidence>
<gene>
    <name evidence="6" type="ORF">GCM10008955_21000</name>
</gene>
<sequence>MILFMPLPTAWWSIPFRDAKQGHLSPAVQEMKPGLQKLDSHSFQRDFLKICVRAPQYSQGMSAAPPPARLDLQGTATLIFNTNAGGSEACTPDHLVEELHRLGFRPVYRATDSEDDLEHALADAHGTVFVAGGDGTIRAAALHLAGRPGITLGVIPMGTANNIGRMLGVQGPPLEVVASYRDALVQPFDMGRVTAPWGEDLFLEACGCGAFADVMAEYDPEEGKSPVRAAQALSTALRDFEPVTVTLSLDGEVLPETSYVLLEVMNTKATGPRLRMATSADTHDGLLDVIRIDAHEREGVLAYLAALARDDFEHLPSVQADQARVVDIPYHGQAFHIDGQVRPPEQGGMGNVRIEVWPGALQVLVPPSVIVGTEAEDQVPA</sequence>
<dbReference type="EMBL" id="BMPP01000007">
    <property type="protein sequence ID" value="GGK27012.1"/>
    <property type="molecule type" value="Genomic_DNA"/>
</dbReference>
<dbReference type="SMART" id="SM00046">
    <property type="entry name" value="DAGKc"/>
    <property type="match status" value="1"/>
</dbReference>
<reference evidence="7" key="1">
    <citation type="journal article" date="2019" name="Int. J. Syst. Evol. Microbiol.">
        <title>The Global Catalogue of Microorganisms (GCM) 10K type strain sequencing project: providing services to taxonomists for standard genome sequencing and annotation.</title>
        <authorList>
            <consortium name="The Broad Institute Genomics Platform"/>
            <consortium name="The Broad Institute Genome Sequencing Center for Infectious Disease"/>
            <person name="Wu L."/>
            <person name="Ma J."/>
        </authorList>
    </citation>
    <scope>NUCLEOTIDE SEQUENCE [LARGE SCALE GENOMIC DNA]</scope>
    <source>
        <strain evidence="7">JCM 30331</strain>
    </source>
</reference>
<keyword evidence="1" id="KW-0808">Transferase</keyword>
<keyword evidence="7" id="KW-1185">Reference proteome</keyword>
<accession>A0ABQ2EVK3</accession>
<dbReference type="GO" id="GO:0016301">
    <property type="term" value="F:kinase activity"/>
    <property type="evidence" value="ECO:0007669"/>
    <property type="project" value="UniProtKB-KW"/>
</dbReference>